<dbReference type="GO" id="GO:0009982">
    <property type="term" value="F:pseudouridine synthase activity"/>
    <property type="evidence" value="ECO:0007669"/>
    <property type="project" value="InterPro"/>
</dbReference>
<dbReference type="EMBL" id="JAAARO010000021">
    <property type="protein sequence ID" value="KAF5728596.1"/>
    <property type="molecule type" value="Genomic_DNA"/>
</dbReference>
<reference evidence="2 3" key="1">
    <citation type="journal article" date="2020" name="Nat. Commun.">
        <title>Genome of Tripterygium wilfordii and identification of cytochrome P450 involved in triptolide biosynthesis.</title>
        <authorList>
            <person name="Tu L."/>
            <person name="Su P."/>
            <person name="Zhang Z."/>
            <person name="Gao L."/>
            <person name="Wang J."/>
            <person name="Hu T."/>
            <person name="Zhou J."/>
            <person name="Zhang Y."/>
            <person name="Zhao Y."/>
            <person name="Liu Y."/>
            <person name="Song Y."/>
            <person name="Tong Y."/>
            <person name="Lu Y."/>
            <person name="Yang J."/>
            <person name="Xu C."/>
            <person name="Jia M."/>
            <person name="Peters R.J."/>
            <person name="Huang L."/>
            <person name="Gao W."/>
        </authorList>
    </citation>
    <scope>NUCLEOTIDE SEQUENCE [LARGE SCALE GENOMIC DNA]</scope>
    <source>
        <strain evidence="3">cv. XIE 37</strain>
        <tissue evidence="2">Leaf</tissue>
    </source>
</reference>
<dbReference type="PANTHER" id="PTHR21600:SF52">
    <property type="entry name" value="PSEUDOURIDINE SYNTHASE RSUA_RLUA-LIKE DOMAIN-CONTAINING PROTEIN"/>
    <property type="match status" value="1"/>
</dbReference>
<gene>
    <name evidence="2" type="ORF">HS088_TW21G00744</name>
</gene>
<sequence>MGTLTSVPMLANSYRILGASASILRTLSSIHVSAPHNKLRCGNAAVWSSLSIKDRAFTNQAAKTDFTQPTSSSSASGYPEYDRLLPCPQVNGPPRVEHLVVSEGGPVLEFICQALDLPPLFVADLIHFGAVYYALVCPQPPPTATPEQIRVFQEVTAPSVLKKRASVKGKTFREAQKTFRITHVDQFVEAGTYLRVHVHPKRFPRCYEIDWKSRIIAVTESYVVLDKPAGTSVGGTTDNIEESCATFATRALGLISPLKTTHQIDNCTEGCVVLARTKEYCSIFHGKIREKKVKKLYLALAAAPVPIGIMTHYMRPINIAPRLISEESIVGWHLCQLEVMGCKKIPWPNVFIEQKYCVENCGWPLKDYAYECKINLLTGRTHQIRAQFAASGAPLVGDSMYMPAAVAEMASPGLNPYGTFMKEYTNDDHKTIAVEEWIAQHGKEPNNAIGLQACQISWDDGEHNYEARSPWWCEKA</sequence>
<keyword evidence="3" id="KW-1185">Reference proteome</keyword>
<evidence type="ECO:0000313" key="3">
    <source>
        <dbReference type="Proteomes" id="UP000593562"/>
    </source>
</evidence>
<dbReference type="InParanoid" id="A0A7J7C4A2"/>
<dbReference type="AlphaFoldDB" id="A0A7J7C4A2"/>
<dbReference type="InterPro" id="IPR020103">
    <property type="entry name" value="PsdUridine_synth_cat_dom_sf"/>
</dbReference>
<dbReference type="Gene3D" id="3.30.2350.10">
    <property type="entry name" value="Pseudouridine synthase"/>
    <property type="match status" value="1"/>
</dbReference>
<organism evidence="2 3">
    <name type="scientific">Tripterygium wilfordii</name>
    <name type="common">Thunder God vine</name>
    <dbReference type="NCBI Taxonomy" id="458696"/>
    <lineage>
        <taxon>Eukaryota</taxon>
        <taxon>Viridiplantae</taxon>
        <taxon>Streptophyta</taxon>
        <taxon>Embryophyta</taxon>
        <taxon>Tracheophyta</taxon>
        <taxon>Spermatophyta</taxon>
        <taxon>Magnoliopsida</taxon>
        <taxon>eudicotyledons</taxon>
        <taxon>Gunneridae</taxon>
        <taxon>Pentapetalae</taxon>
        <taxon>rosids</taxon>
        <taxon>fabids</taxon>
        <taxon>Celastrales</taxon>
        <taxon>Celastraceae</taxon>
        <taxon>Tripterygium</taxon>
    </lineage>
</organism>
<dbReference type="OrthoDB" id="424794at2759"/>
<comment type="caution">
    <text evidence="2">The sequence shown here is derived from an EMBL/GenBank/DDBJ whole genome shotgun (WGS) entry which is preliminary data.</text>
</comment>
<dbReference type="FunCoup" id="A0A7J7C4A2">
    <property type="interactions" value="735"/>
</dbReference>
<dbReference type="GO" id="GO:0003723">
    <property type="term" value="F:RNA binding"/>
    <property type="evidence" value="ECO:0007669"/>
    <property type="project" value="InterPro"/>
</dbReference>
<dbReference type="Pfam" id="PF00849">
    <property type="entry name" value="PseudoU_synth_2"/>
    <property type="match status" value="1"/>
</dbReference>
<protein>
    <recommendedName>
        <fullName evidence="1">Pseudouridine synthase RsuA/RluA-like domain-containing protein</fullName>
    </recommendedName>
</protein>
<dbReference type="GO" id="GO:0000455">
    <property type="term" value="P:enzyme-directed rRNA pseudouridine synthesis"/>
    <property type="evidence" value="ECO:0007669"/>
    <property type="project" value="TreeGrafter"/>
</dbReference>
<evidence type="ECO:0000259" key="1">
    <source>
        <dbReference type="Pfam" id="PF00849"/>
    </source>
</evidence>
<dbReference type="Proteomes" id="UP000593562">
    <property type="component" value="Unassembled WGS sequence"/>
</dbReference>
<name>A0A7J7C4A2_TRIWF</name>
<accession>A0A7J7C4A2</accession>
<dbReference type="PANTHER" id="PTHR21600">
    <property type="entry name" value="MITOCHONDRIAL RNA PSEUDOURIDINE SYNTHASE"/>
    <property type="match status" value="1"/>
</dbReference>
<dbReference type="SUPFAM" id="SSF55120">
    <property type="entry name" value="Pseudouridine synthase"/>
    <property type="match status" value="1"/>
</dbReference>
<feature type="domain" description="Pseudouridine synthase RsuA/RluA-like" evidence="1">
    <location>
        <begin position="222"/>
        <end position="390"/>
    </location>
</feature>
<dbReference type="CDD" id="cd02869">
    <property type="entry name" value="PseudoU_synth_RluA_like"/>
    <property type="match status" value="1"/>
</dbReference>
<evidence type="ECO:0000313" key="2">
    <source>
        <dbReference type="EMBL" id="KAF5728596.1"/>
    </source>
</evidence>
<dbReference type="InterPro" id="IPR050188">
    <property type="entry name" value="RluA_PseudoU_synthase"/>
</dbReference>
<proteinExistence type="predicted"/>
<dbReference type="InterPro" id="IPR006145">
    <property type="entry name" value="PsdUridine_synth_RsuA/RluA"/>
</dbReference>